<dbReference type="GO" id="GO:0005634">
    <property type="term" value="C:nucleus"/>
    <property type="evidence" value="ECO:0007669"/>
    <property type="project" value="UniProtKB-UniRule"/>
</dbReference>
<evidence type="ECO:0000259" key="4">
    <source>
        <dbReference type="PROSITE" id="PS50118"/>
    </source>
</evidence>
<evidence type="ECO:0000313" key="5">
    <source>
        <dbReference type="Proteomes" id="UP000887575"/>
    </source>
</evidence>
<sequence length="96" mass="10874">MAPARQKQTARMYAGTPIIKPTKKEEKAPKRALSAYMLWLAENRPRLTKPGMSVTAVAKAAGAEWKNVKDRSKWEKQASADKERYSKEMEVHKASK</sequence>
<dbReference type="SMART" id="SM00398">
    <property type="entry name" value="HMG"/>
    <property type="match status" value="1"/>
</dbReference>
<dbReference type="WBParaSite" id="MBELARI_LOCUS21137">
    <property type="protein sequence ID" value="MBELARI_LOCUS21137"/>
    <property type="gene ID" value="MBELARI_LOCUS21137"/>
</dbReference>
<evidence type="ECO:0000313" key="6">
    <source>
        <dbReference type="WBParaSite" id="MBELARI_LOCUS21137"/>
    </source>
</evidence>
<dbReference type="Pfam" id="PF00505">
    <property type="entry name" value="HMG_box"/>
    <property type="match status" value="1"/>
</dbReference>
<keyword evidence="5" id="KW-1185">Reference proteome</keyword>
<name>A0AAF3F5Z1_9BILA</name>
<dbReference type="WBParaSite" id="MBELARI_LOCUS21173">
    <property type="protein sequence ID" value="MBELARI_LOCUS21173"/>
    <property type="gene ID" value="MBELARI_LOCUS21173"/>
</dbReference>
<dbReference type="GO" id="GO:0006357">
    <property type="term" value="P:regulation of transcription by RNA polymerase II"/>
    <property type="evidence" value="ECO:0007669"/>
    <property type="project" value="TreeGrafter"/>
</dbReference>
<keyword evidence="1 2" id="KW-0238">DNA-binding</keyword>
<dbReference type="PROSITE" id="PS50118">
    <property type="entry name" value="HMG_BOX_2"/>
    <property type="match status" value="1"/>
</dbReference>
<dbReference type="InterPro" id="IPR036910">
    <property type="entry name" value="HMG_box_dom_sf"/>
</dbReference>
<evidence type="ECO:0000313" key="7">
    <source>
        <dbReference type="WBParaSite" id="MBELARI_LOCUS21173"/>
    </source>
</evidence>
<dbReference type="Gene3D" id="1.10.30.10">
    <property type="entry name" value="High mobility group box domain"/>
    <property type="match status" value="1"/>
</dbReference>
<proteinExistence type="predicted"/>
<feature type="domain" description="HMG box" evidence="4">
    <location>
        <begin position="29"/>
        <end position="93"/>
    </location>
</feature>
<dbReference type="SUPFAM" id="SSF47095">
    <property type="entry name" value="HMG-box"/>
    <property type="match status" value="1"/>
</dbReference>
<feature type="DNA-binding region" description="HMG box" evidence="2">
    <location>
        <begin position="29"/>
        <end position="93"/>
    </location>
</feature>
<feature type="region of interest" description="Disordered" evidence="3">
    <location>
        <begin position="1"/>
        <end position="26"/>
    </location>
</feature>
<protein>
    <submittedName>
        <fullName evidence="6 7">HMG box domain-containing protein</fullName>
    </submittedName>
</protein>
<evidence type="ECO:0000256" key="1">
    <source>
        <dbReference type="ARBA" id="ARBA00023125"/>
    </source>
</evidence>
<dbReference type="InterPro" id="IPR050342">
    <property type="entry name" value="HMGB"/>
</dbReference>
<dbReference type="Proteomes" id="UP000887575">
    <property type="component" value="Unassembled WGS sequence"/>
</dbReference>
<reference evidence="6 7" key="1">
    <citation type="submission" date="2024-02" db="UniProtKB">
        <authorList>
            <consortium name="WormBaseParasite"/>
        </authorList>
    </citation>
    <scope>IDENTIFICATION</scope>
</reference>
<dbReference type="PANTHER" id="PTHR48112:SF22">
    <property type="entry name" value="MITOCHONDRIAL TRANSCRIPTION FACTOR A, ISOFORM B"/>
    <property type="match status" value="1"/>
</dbReference>
<evidence type="ECO:0000256" key="3">
    <source>
        <dbReference type="SAM" id="MobiDB-lite"/>
    </source>
</evidence>
<organism evidence="5 7">
    <name type="scientific">Mesorhabditis belari</name>
    <dbReference type="NCBI Taxonomy" id="2138241"/>
    <lineage>
        <taxon>Eukaryota</taxon>
        <taxon>Metazoa</taxon>
        <taxon>Ecdysozoa</taxon>
        <taxon>Nematoda</taxon>
        <taxon>Chromadorea</taxon>
        <taxon>Rhabditida</taxon>
        <taxon>Rhabditina</taxon>
        <taxon>Rhabditomorpha</taxon>
        <taxon>Rhabditoidea</taxon>
        <taxon>Rhabditidae</taxon>
        <taxon>Mesorhabditinae</taxon>
        <taxon>Mesorhabditis</taxon>
    </lineage>
</organism>
<keyword evidence="2" id="KW-0539">Nucleus</keyword>
<dbReference type="GO" id="GO:0003677">
    <property type="term" value="F:DNA binding"/>
    <property type="evidence" value="ECO:0007669"/>
    <property type="project" value="UniProtKB-UniRule"/>
</dbReference>
<feature type="region of interest" description="Disordered" evidence="3">
    <location>
        <begin position="67"/>
        <end position="96"/>
    </location>
</feature>
<dbReference type="InterPro" id="IPR009071">
    <property type="entry name" value="HMG_box_dom"/>
</dbReference>
<evidence type="ECO:0000256" key="2">
    <source>
        <dbReference type="PROSITE-ProRule" id="PRU00267"/>
    </source>
</evidence>
<dbReference type="AlphaFoldDB" id="A0AAF3F5Z1"/>
<dbReference type="PANTHER" id="PTHR48112">
    <property type="entry name" value="HIGH MOBILITY GROUP PROTEIN DSP1"/>
    <property type="match status" value="1"/>
</dbReference>
<accession>A0AAF3F5Z1</accession>